<evidence type="ECO:0000313" key="2">
    <source>
        <dbReference type="EMBL" id="KYH30897.1"/>
    </source>
</evidence>
<name>A0A151AU05_9FIRM</name>
<organism evidence="2 3">
    <name type="scientific">Moorella mulderi DSM 14980</name>
    <dbReference type="NCBI Taxonomy" id="1122241"/>
    <lineage>
        <taxon>Bacteria</taxon>
        <taxon>Bacillati</taxon>
        <taxon>Bacillota</taxon>
        <taxon>Clostridia</taxon>
        <taxon>Neomoorellales</taxon>
        <taxon>Neomoorellaceae</taxon>
        <taxon>Neomoorella</taxon>
    </lineage>
</organism>
<accession>A0A151AU05</accession>
<feature type="domain" description="4Fe-4S ferredoxin-type" evidence="1">
    <location>
        <begin position="18"/>
        <end position="47"/>
    </location>
</feature>
<gene>
    <name evidence="2" type="ORF">MOMUL_27710</name>
</gene>
<reference evidence="2 3" key="1">
    <citation type="submission" date="2016-02" db="EMBL/GenBank/DDBJ databases">
        <title>Genome sequence of Moorella mulderi DSM 14980.</title>
        <authorList>
            <person name="Poehlein A."/>
            <person name="Daniel R."/>
        </authorList>
    </citation>
    <scope>NUCLEOTIDE SEQUENCE [LARGE SCALE GENOMIC DNA]</scope>
    <source>
        <strain evidence="2 3">DSM 14980</strain>
    </source>
</reference>
<evidence type="ECO:0000259" key="1">
    <source>
        <dbReference type="PROSITE" id="PS51379"/>
    </source>
</evidence>
<proteinExistence type="predicted"/>
<evidence type="ECO:0000313" key="3">
    <source>
        <dbReference type="Proteomes" id="UP000075670"/>
    </source>
</evidence>
<keyword evidence="3" id="KW-1185">Reference proteome</keyword>
<sequence length="55" mass="5771">MGMGAIARPGKQAIHSHMKPVVETSLCNGCGKCVEVCKVKAIAIEEGKAFIEQGN</sequence>
<dbReference type="PROSITE" id="PS51379">
    <property type="entry name" value="4FE4S_FER_2"/>
    <property type="match status" value="1"/>
</dbReference>
<dbReference type="Proteomes" id="UP000075670">
    <property type="component" value="Unassembled WGS sequence"/>
</dbReference>
<comment type="caution">
    <text evidence="2">The sequence shown here is derived from an EMBL/GenBank/DDBJ whole genome shotgun (WGS) entry which is preliminary data.</text>
</comment>
<protein>
    <submittedName>
        <fullName evidence="2">Quinol dehydrogenase periplasmic component</fullName>
    </submittedName>
</protein>
<dbReference type="InterPro" id="IPR017896">
    <property type="entry name" value="4Fe4S_Fe-S-bd"/>
</dbReference>
<dbReference type="PATRIC" id="fig|1122241.3.peg.2947"/>
<dbReference type="AlphaFoldDB" id="A0A151AU05"/>
<dbReference type="Gene3D" id="3.30.70.20">
    <property type="match status" value="1"/>
</dbReference>
<dbReference type="SUPFAM" id="SSF54862">
    <property type="entry name" value="4Fe-4S ferredoxins"/>
    <property type="match status" value="1"/>
</dbReference>
<dbReference type="Pfam" id="PF00037">
    <property type="entry name" value="Fer4"/>
    <property type="match status" value="1"/>
</dbReference>
<dbReference type="EMBL" id="LTBC01000018">
    <property type="protein sequence ID" value="KYH30897.1"/>
    <property type="molecule type" value="Genomic_DNA"/>
</dbReference>